<gene>
    <name evidence="1" type="ORF">NEZAVI_LOCUS14625</name>
</gene>
<dbReference type="EMBL" id="OV725083">
    <property type="protein sequence ID" value="CAH1406751.1"/>
    <property type="molecule type" value="Genomic_DNA"/>
</dbReference>
<dbReference type="Proteomes" id="UP001152798">
    <property type="component" value="Chromosome 7"/>
</dbReference>
<reference evidence="1" key="1">
    <citation type="submission" date="2022-01" db="EMBL/GenBank/DDBJ databases">
        <authorList>
            <person name="King R."/>
        </authorList>
    </citation>
    <scope>NUCLEOTIDE SEQUENCE</scope>
</reference>
<protein>
    <submittedName>
        <fullName evidence="1">Uncharacterized protein</fullName>
    </submittedName>
</protein>
<name>A0A9P0MWY5_NEZVI</name>
<dbReference type="AlphaFoldDB" id="A0A9P0MWY5"/>
<sequence length="174" mass="20030">MDTCRGLEPNLGPIRINSSIGYNGTASGRLRHHRLQNLGRHCVPKSYLDLTLRTWRVMWPCTSQPAPATSCLRPISRTSLTFLLQMPKLHLFRPKSFMSIDGKVGIRHNFIFQDDSDVEQHTALKRREWVLYNVPNQLASPPQPPELNTIQRSSFHLNFKVRKQKVPAGINYMK</sequence>
<organism evidence="1 2">
    <name type="scientific">Nezara viridula</name>
    <name type="common">Southern green stink bug</name>
    <name type="synonym">Cimex viridulus</name>
    <dbReference type="NCBI Taxonomy" id="85310"/>
    <lineage>
        <taxon>Eukaryota</taxon>
        <taxon>Metazoa</taxon>
        <taxon>Ecdysozoa</taxon>
        <taxon>Arthropoda</taxon>
        <taxon>Hexapoda</taxon>
        <taxon>Insecta</taxon>
        <taxon>Pterygota</taxon>
        <taxon>Neoptera</taxon>
        <taxon>Paraneoptera</taxon>
        <taxon>Hemiptera</taxon>
        <taxon>Heteroptera</taxon>
        <taxon>Panheteroptera</taxon>
        <taxon>Pentatomomorpha</taxon>
        <taxon>Pentatomoidea</taxon>
        <taxon>Pentatomidae</taxon>
        <taxon>Pentatominae</taxon>
        <taxon>Nezara</taxon>
    </lineage>
</organism>
<evidence type="ECO:0000313" key="1">
    <source>
        <dbReference type="EMBL" id="CAH1406751.1"/>
    </source>
</evidence>
<accession>A0A9P0MWY5</accession>
<dbReference type="OrthoDB" id="6621224at2759"/>
<proteinExistence type="predicted"/>
<keyword evidence="2" id="KW-1185">Reference proteome</keyword>
<evidence type="ECO:0000313" key="2">
    <source>
        <dbReference type="Proteomes" id="UP001152798"/>
    </source>
</evidence>